<evidence type="ECO:0000313" key="4">
    <source>
        <dbReference type="Proteomes" id="UP000566663"/>
    </source>
</evidence>
<organism evidence="3 4">
    <name type="scientific">Brevundimonas basaltis</name>
    <dbReference type="NCBI Taxonomy" id="472166"/>
    <lineage>
        <taxon>Bacteria</taxon>
        <taxon>Pseudomonadati</taxon>
        <taxon>Pseudomonadota</taxon>
        <taxon>Alphaproteobacteria</taxon>
        <taxon>Caulobacterales</taxon>
        <taxon>Caulobacteraceae</taxon>
        <taxon>Brevundimonas</taxon>
    </lineage>
</organism>
<keyword evidence="3" id="KW-0969">Cilium</keyword>
<dbReference type="Proteomes" id="UP000566663">
    <property type="component" value="Unassembled WGS sequence"/>
</dbReference>
<dbReference type="AlphaFoldDB" id="A0A7W8MHD4"/>
<evidence type="ECO:0000313" key="3">
    <source>
        <dbReference type="EMBL" id="MBB5292137.1"/>
    </source>
</evidence>
<keyword evidence="3" id="KW-0282">Flagellum</keyword>
<comment type="caution">
    <text evidence="3">The sequence shown here is derived from an EMBL/GenBank/DDBJ whole genome shotgun (WGS) entry which is preliminary data.</text>
</comment>
<protein>
    <submittedName>
        <fullName evidence="3">Flagellar hook-length control protein FliK</fullName>
    </submittedName>
</protein>
<proteinExistence type="predicted"/>
<sequence length="204" mass="21657">MTVSTGTSAKPATAGAQPTPTPPADDAALRGEAAPTREPASAQADLTTPVREHSLSNLSRGAVDATAQIAAQILRKLDGRSTRFEIALRPDELGRVDVKLDIDAEGRLAARLAFDNPAAATDLRGRAEELRRQLEAAGFHLGEDALEFAERDSGSSAFDRGQNARHGRGRAFSAALKLNAEIDLDQPPRWLARTLSPSGVDMKV</sequence>
<evidence type="ECO:0000259" key="2">
    <source>
        <dbReference type="Pfam" id="PF02120"/>
    </source>
</evidence>
<reference evidence="3 4" key="1">
    <citation type="submission" date="2020-08" db="EMBL/GenBank/DDBJ databases">
        <title>Genomic Encyclopedia of Type Strains, Phase IV (KMG-IV): sequencing the most valuable type-strain genomes for metagenomic binning, comparative biology and taxonomic classification.</title>
        <authorList>
            <person name="Goeker M."/>
        </authorList>
    </citation>
    <scope>NUCLEOTIDE SEQUENCE [LARGE SCALE GENOMIC DNA]</scope>
    <source>
        <strain evidence="3 4">DSM 25335</strain>
    </source>
</reference>
<dbReference type="Gene3D" id="3.30.750.140">
    <property type="match status" value="1"/>
</dbReference>
<dbReference type="InterPro" id="IPR021136">
    <property type="entry name" value="Flagellar_hook_control-like_C"/>
</dbReference>
<evidence type="ECO:0000256" key="1">
    <source>
        <dbReference type="SAM" id="MobiDB-lite"/>
    </source>
</evidence>
<gene>
    <name evidence="3" type="ORF">HNQ67_001657</name>
</gene>
<keyword evidence="4" id="KW-1185">Reference proteome</keyword>
<dbReference type="InterPro" id="IPR038610">
    <property type="entry name" value="FliK-like_C_sf"/>
</dbReference>
<dbReference type="Pfam" id="PF02120">
    <property type="entry name" value="Flg_hook"/>
    <property type="match status" value="1"/>
</dbReference>
<accession>A0A7W8MHD4</accession>
<keyword evidence="3" id="KW-0966">Cell projection</keyword>
<name>A0A7W8MHD4_9CAUL</name>
<feature type="region of interest" description="Disordered" evidence="1">
    <location>
        <begin position="1"/>
        <end position="50"/>
    </location>
</feature>
<feature type="compositionally biased region" description="Low complexity" evidence="1">
    <location>
        <begin position="9"/>
        <end position="18"/>
    </location>
</feature>
<feature type="domain" description="Flagellar hook-length control protein-like C-terminal" evidence="2">
    <location>
        <begin position="74"/>
        <end position="143"/>
    </location>
</feature>
<dbReference type="EMBL" id="JACHFZ010000003">
    <property type="protein sequence ID" value="MBB5292137.1"/>
    <property type="molecule type" value="Genomic_DNA"/>
</dbReference>
<dbReference type="CDD" id="cd17470">
    <property type="entry name" value="T3SS_Flik_C"/>
    <property type="match status" value="1"/>
</dbReference>
<dbReference type="RefSeq" id="WP_246347512.1">
    <property type="nucleotide sequence ID" value="NZ_BAAAFF010000002.1"/>
</dbReference>